<evidence type="ECO:0000256" key="8">
    <source>
        <dbReference type="ARBA" id="ARBA00050776"/>
    </source>
</evidence>
<comment type="similarity">
    <text evidence="2">Belongs to the class-V pyridoxal-phosphate-dependent aminotransferase family. NifS/IscS subfamily.</text>
</comment>
<name>A0ABP7GPX1_9MICO</name>
<dbReference type="Pfam" id="PF00266">
    <property type="entry name" value="Aminotran_5"/>
    <property type="match status" value="2"/>
</dbReference>
<dbReference type="InterPro" id="IPR016454">
    <property type="entry name" value="Cysteine_dSase"/>
</dbReference>
<dbReference type="PANTHER" id="PTHR11601:SF34">
    <property type="entry name" value="CYSTEINE DESULFURASE"/>
    <property type="match status" value="1"/>
</dbReference>
<sequence length="418" mass="42279">MTVYLDHAATTPLRPEAREAWLAASAQTGNASSIHRAGQNAKRMLAEARERLAAVLDCDAVEVVFTSGGTESINTALKGLWWARPAGAGRIALPDGEHHATLEVADWLHRQEGADVTAVPLDHVGRILPDAFAAALAGPAAAPAGSRPAAPVRGGSPAAAPSGPRSAAAVATALVANNEVGTINDAAALAQTAAAARVPLHLDAVAAFGHVPMSFRQWRADAAGPVGLVALSVSAHKIGGPVGVGALVVSRAATPTPLLQGGGQQRGLRPGTQDVAGACAFAVAAELAAAERAAEAVRLVALRDRLVRGIHATVPDATLLGDPTDRLPGNAHVLFAGALGETLLFVLDRADVCASTGSACQAGIPEPSHVVAAMGRTDAEARQVLRFTLGRTSTDADVDEVLAALPAAVARARAAAPR</sequence>
<dbReference type="InterPro" id="IPR015424">
    <property type="entry name" value="PyrdxlP-dep_Trfase"/>
</dbReference>
<evidence type="ECO:0000256" key="7">
    <source>
        <dbReference type="ARBA" id="ARBA00023014"/>
    </source>
</evidence>
<dbReference type="InterPro" id="IPR000192">
    <property type="entry name" value="Aminotrans_V_dom"/>
</dbReference>
<evidence type="ECO:0000256" key="6">
    <source>
        <dbReference type="ARBA" id="ARBA00023004"/>
    </source>
</evidence>
<gene>
    <name evidence="11" type="ORF">GCM10022240_22840</name>
</gene>
<dbReference type="Proteomes" id="UP001500540">
    <property type="component" value="Unassembled WGS sequence"/>
</dbReference>
<keyword evidence="12" id="KW-1185">Reference proteome</keyword>
<dbReference type="SUPFAM" id="SSF53383">
    <property type="entry name" value="PLP-dependent transferases"/>
    <property type="match status" value="1"/>
</dbReference>
<feature type="domain" description="Aminotransferase class V" evidence="10">
    <location>
        <begin position="3"/>
        <end position="137"/>
    </location>
</feature>
<dbReference type="Gene3D" id="1.10.260.50">
    <property type="match status" value="2"/>
</dbReference>
<feature type="region of interest" description="Disordered" evidence="9">
    <location>
        <begin position="144"/>
        <end position="163"/>
    </location>
</feature>
<dbReference type="InterPro" id="IPR015421">
    <property type="entry name" value="PyrdxlP-dep_Trfase_major"/>
</dbReference>
<feature type="domain" description="Aminotransferase class V" evidence="10">
    <location>
        <begin position="171"/>
        <end position="400"/>
    </location>
</feature>
<reference evidence="12" key="1">
    <citation type="journal article" date="2019" name="Int. J. Syst. Evol. Microbiol.">
        <title>The Global Catalogue of Microorganisms (GCM) 10K type strain sequencing project: providing services to taxonomists for standard genome sequencing and annotation.</title>
        <authorList>
            <consortium name="The Broad Institute Genomics Platform"/>
            <consortium name="The Broad Institute Genome Sequencing Center for Infectious Disease"/>
            <person name="Wu L."/>
            <person name="Ma J."/>
        </authorList>
    </citation>
    <scope>NUCLEOTIDE SEQUENCE [LARGE SCALE GENOMIC DNA]</scope>
    <source>
        <strain evidence="12">JCM 16950</strain>
    </source>
</reference>
<dbReference type="Gene3D" id="3.40.640.10">
    <property type="entry name" value="Type I PLP-dependent aspartate aminotransferase-like (Major domain)"/>
    <property type="match status" value="2"/>
</dbReference>
<dbReference type="EMBL" id="BAABAF010000008">
    <property type="protein sequence ID" value="GAA3769956.1"/>
    <property type="molecule type" value="Genomic_DNA"/>
</dbReference>
<comment type="catalytic activity">
    <reaction evidence="8">
        <text>(sulfur carrier)-H + L-cysteine = (sulfur carrier)-SH + L-alanine</text>
        <dbReference type="Rhea" id="RHEA:43892"/>
        <dbReference type="Rhea" id="RHEA-COMP:14737"/>
        <dbReference type="Rhea" id="RHEA-COMP:14739"/>
        <dbReference type="ChEBI" id="CHEBI:29917"/>
        <dbReference type="ChEBI" id="CHEBI:35235"/>
        <dbReference type="ChEBI" id="CHEBI:57972"/>
        <dbReference type="ChEBI" id="CHEBI:64428"/>
        <dbReference type="EC" id="2.8.1.7"/>
    </reaction>
</comment>
<evidence type="ECO:0000256" key="3">
    <source>
        <dbReference type="ARBA" id="ARBA00022679"/>
    </source>
</evidence>
<evidence type="ECO:0000259" key="10">
    <source>
        <dbReference type="Pfam" id="PF00266"/>
    </source>
</evidence>
<dbReference type="PIRSF" id="PIRSF005572">
    <property type="entry name" value="NifS"/>
    <property type="match status" value="1"/>
</dbReference>
<dbReference type="RefSeq" id="WP_344783696.1">
    <property type="nucleotide sequence ID" value="NZ_BAABAF010000008.1"/>
</dbReference>
<evidence type="ECO:0000256" key="4">
    <source>
        <dbReference type="ARBA" id="ARBA00022723"/>
    </source>
</evidence>
<dbReference type="PANTHER" id="PTHR11601">
    <property type="entry name" value="CYSTEINE DESULFURYLASE FAMILY MEMBER"/>
    <property type="match status" value="1"/>
</dbReference>
<evidence type="ECO:0000256" key="5">
    <source>
        <dbReference type="ARBA" id="ARBA00022898"/>
    </source>
</evidence>
<dbReference type="InterPro" id="IPR015422">
    <property type="entry name" value="PyrdxlP-dep_Trfase_small"/>
</dbReference>
<keyword evidence="3" id="KW-0808">Transferase</keyword>
<keyword evidence="5" id="KW-0663">Pyridoxal phosphate</keyword>
<dbReference type="Gene3D" id="3.90.1150.10">
    <property type="entry name" value="Aspartate Aminotransferase, domain 1"/>
    <property type="match status" value="2"/>
</dbReference>
<keyword evidence="6" id="KW-0408">Iron</keyword>
<accession>A0ABP7GPX1</accession>
<evidence type="ECO:0000256" key="1">
    <source>
        <dbReference type="ARBA" id="ARBA00001933"/>
    </source>
</evidence>
<evidence type="ECO:0000313" key="11">
    <source>
        <dbReference type="EMBL" id="GAA3769956.1"/>
    </source>
</evidence>
<organism evidence="11 12">
    <name type="scientific">Microbacterium kribbense</name>
    <dbReference type="NCBI Taxonomy" id="433645"/>
    <lineage>
        <taxon>Bacteria</taxon>
        <taxon>Bacillati</taxon>
        <taxon>Actinomycetota</taxon>
        <taxon>Actinomycetes</taxon>
        <taxon>Micrococcales</taxon>
        <taxon>Microbacteriaceae</taxon>
        <taxon>Microbacterium</taxon>
    </lineage>
</organism>
<evidence type="ECO:0000256" key="9">
    <source>
        <dbReference type="SAM" id="MobiDB-lite"/>
    </source>
</evidence>
<protein>
    <submittedName>
        <fullName evidence="11">Cysteine desulfurase family protein</fullName>
    </submittedName>
</protein>
<evidence type="ECO:0000313" key="12">
    <source>
        <dbReference type="Proteomes" id="UP001500540"/>
    </source>
</evidence>
<comment type="cofactor">
    <cofactor evidence="1">
        <name>pyridoxal 5'-phosphate</name>
        <dbReference type="ChEBI" id="CHEBI:597326"/>
    </cofactor>
</comment>
<proteinExistence type="inferred from homology"/>
<evidence type="ECO:0000256" key="2">
    <source>
        <dbReference type="ARBA" id="ARBA00006490"/>
    </source>
</evidence>
<keyword evidence="4" id="KW-0479">Metal-binding</keyword>
<keyword evidence="7" id="KW-0411">Iron-sulfur</keyword>
<comment type="caution">
    <text evidence="11">The sequence shown here is derived from an EMBL/GenBank/DDBJ whole genome shotgun (WGS) entry which is preliminary data.</text>
</comment>